<comment type="caution">
    <text evidence="1">The sequence shown here is derived from an EMBL/GenBank/DDBJ whole genome shotgun (WGS) entry which is preliminary data.</text>
</comment>
<reference evidence="1" key="1">
    <citation type="submission" date="2023-11" db="EMBL/GenBank/DDBJ databases">
        <authorList>
            <person name="Poullet M."/>
        </authorList>
    </citation>
    <scope>NUCLEOTIDE SEQUENCE</scope>
    <source>
        <strain evidence="1">E1834</strain>
    </source>
</reference>
<gene>
    <name evidence="1" type="ORF">MENTE1834_LOCUS45923</name>
</gene>
<sequence length="169" mass="19526">MLRTGDLLGFSLDIARGCQHLEETRFVHRDIAARNCLLTSKVGNRIVKIADFGMARDIYRFLSNLIEIHLIDGLFTSKTDVWAYGVLLWEIFSLGYIPYPGRDNLEVMRLVVAGDRLDPPIGIQDEIYELMLRCWNTESEQRPKFADLVCKFENLLKVCLKVSNNFIRK</sequence>
<name>A0ACB1B197_MELEN</name>
<accession>A0ACB1B197</accession>
<keyword evidence="2" id="KW-1185">Reference proteome</keyword>
<organism evidence="1 2">
    <name type="scientific">Meloidogyne enterolobii</name>
    <name type="common">Root-knot nematode worm</name>
    <name type="synonym">Meloidogyne mayaguensis</name>
    <dbReference type="NCBI Taxonomy" id="390850"/>
    <lineage>
        <taxon>Eukaryota</taxon>
        <taxon>Metazoa</taxon>
        <taxon>Ecdysozoa</taxon>
        <taxon>Nematoda</taxon>
        <taxon>Chromadorea</taxon>
        <taxon>Rhabditida</taxon>
        <taxon>Tylenchina</taxon>
        <taxon>Tylenchomorpha</taxon>
        <taxon>Tylenchoidea</taxon>
        <taxon>Meloidogynidae</taxon>
        <taxon>Meloidogyninae</taxon>
        <taxon>Meloidogyne</taxon>
    </lineage>
</organism>
<dbReference type="EMBL" id="CAVMJV010000158">
    <property type="protein sequence ID" value="CAK5116912.1"/>
    <property type="molecule type" value="Genomic_DNA"/>
</dbReference>
<evidence type="ECO:0000313" key="1">
    <source>
        <dbReference type="EMBL" id="CAK5116912.1"/>
    </source>
</evidence>
<evidence type="ECO:0000313" key="2">
    <source>
        <dbReference type="Proteomes" id="UP001497535"/>
    </source>
</evidence>
<proteinExistence type="predicted"/>
<protein>
    <submittedName>
        <fullName evidence="1">Uncharacterized protein</fullName>
    </submittedName>
</protein>
<dbReference type="Proteomes" id="UP001497535">
    <property type="component" value="Unassembled WGS sequence"/>
</dbReference>